<keyword evidence="4" id="KW-1185">Reference proteome</keyword>
<comment type="caution">
    <text evidence="3">The sequence shown here is derived from an EMBL/GenBank/DDBJ whole genome shotgun (WGS) entry which is preliminary data.</text>
</comment>
<feature type="domain" description="Alpha/beta hydrolase fold-3" evidence="2">
    <location>
        <begin position="72"/>
        <end position="280"/>
    </location>
</feature>
<keyword evidence="1 3" id="KW-0378">Hydrolase</keyword>
<dbReference type="PANTHER" id="PTHR48081:SF8">
    <property type="entry name" value="ALPHA_BETA HYDROLASE FOLD-3 DOMAIN-CONTAINING PROTEIN-RELATED"/>
    <property type="match status" value="1"/>
</dbReference>
<dbReference type="Pfam" id="PF07859">
    <property type="entry name" value="Abhydrolase_3"/>
    <property type="match status" value="1"/>
</dbReference>
<dbReference type="InterPro" id="IPR050300">
    <property type="entry name" value="GDXG_lipolytic_enzyme"/>
</dbReference>
<dbReference type="EMBL" id="RCWJ01000001">
    <property type="protein sequence ID" value="RLQ85780.1"/>
    <property type="molecule type" value="Genomic_DNA"/>
</dbReference>
<protein>
    <submittedName>
        <fullName evidence="3">Alpha/beta hydrolase</fullName>
    </submittedName>
</protein>
<dbReference type="InterPro" id="IPR029058">
    <property type="entry name" value="AB_hydrolase_fold"/>
</dbReference>
<dbReference type="Gene3D" id="3.40.50.1820">
    <property type="entry name" value="alpha/beta hydrolase"/>
    <property type="match status" value="1"/>
</dbReference>
<evidence type="ECO:0000259" key="2">
    <source>
        <dbReference type="Pfam" id="PF07859"/>
    </source>
</evidence>
<evidence type="ECO:0000256" key="1">
    <source>
        <dbReference type="ARBA" id="ARBA00022801"/>
    </source>
</evidence>
<proteinExistence type="predicted"/>
<dbReference type="PANTHER" id="PTHR48081">
    <property type="entry name" value="AB HYDROLASE SUPERFAMILY PROTEIN C4A8.06C"/>
    <property type="match status" value="1"/>
</dbReference>
<dbReference type="SUPFAM" id="SSF53474">
    <property type="entry name" value="alpha/beta-Hydrolases"/>
    <property type="match status" value="1"/>
</dbReference>
<dbReference type="InterPro" id="IPR013094">
    <property type="entry name" value="AB_hydrolase_3"/>
</dbReference>
<dbReference type="AlphaFoldDB" id="A0A3L7J5I8"/>
<dbReference type="OrthoDB" id="9803828at2"/>
<name>A0A3L7J5I8_9MICO</name>
<dbReference type="GO" id="GO:0016787">
    <property type="term" value="F:hydrolase activity"/>
    <property type="evidence" value="ECO:0007669"/>
    <property type="project" value="UniProtKB-KW"/>
</dbReference>
<evidence type="ECO:0000313" key="4">
    <source>
        <dbReference type="Proteomes" id="UP000282460"/>
    </source>
</evidence>
<organism evidence="3 4">
    <name type="scientific">Mycetocola zhadangensis</name>
    <dbReference type="NCBI Taxonomy" id="1164595"/>
    <lineage>
        <taxon>Bacteria</taxon>
        <taxon>Bacillati</taxon>
        <taxon>Actinomycetota</taxon>
        <taxon>Actinomycetes</taxon>
        <taxon>Micrococcales</taxon>
        <taxon>Microbacteriaceae</taxon>
        <taxon>Mycetocola</taxon>
    </lineage>
</organism>
<gene>
    <name evidence="3" type="ORF">D9V28_02675</name>
</gene>
<sequence>MNSESVHPELRAALQKLPRMDHSKRLIRTIGRLGPRLLRSPRVADVTVRWVRFGGLRLRIYEPRRSSGRPAVLWIHGGGLVIGSPKQDDRLCLSTVAALGIPVVSVEYRLAPESPFPAALHDALTTWRWIHDNADALGIDPARVVVAGESAGGSIAASLVHKLHDDGGIQPAAQWLFAPMLDDRTAARRELDATDHPVWNNKANRFGWRSYLNQEPGAATVPPYSVPSRRSDLSNLPPTWLCAGDIELFYDEIAAYAERLRAAGVAVEFETVVGGAHGFENWAGNTQLAQNLIERAQRWLAATLDLE</sequence>
<evidence type="ECO:0000313" key="3">
    <source>
        <dbReference type="EMBL" id="RLQ85780.1"/>
    </source>
</evidence>
<reference evidence="3 4" key="1">
    <citation type="submission" date="2018-10" db="EMBL/GenBank/DDBJ databases">
        <authorList>
            <person name="Li J."/>
        </authorList>
    </citation>
    <scope>NUCLEOTIDE SEQUENCE [LARGE SCALE GENOMIC DNA]</scope>
    <source>
        <strain evidence="3 4">ZD1-4</strain>
    </source>
</reference>
<accession>A0A3L7J5I8</accession>
<dbReference type="Proteomes" id="UP000282460">
    <property type="component" value="Unassembled WGS sequence"/>
</dbReference>